<evidence type="ECO:0000313" key="2">
    <source>
        <dbReference type="Proteomes" id="UP000002745"/>
    </source>
</evidence>
<evidence type="ECO:0000313" key="1">
    <source>
        <dbReference type="EMBL" id="ACT59436.1"/>
    </source>
</evidence>
<gene>
    <name evidence="1" type="ordered locus">Hbal_1748</name>
</gene>
<dbReference type="OrthoDB" id="7596921at2"/>
<organism evidence="1 2">
    <name type="scientific">Hirschia baltica (strain ATCC 49814 / DSM 5838 / IFAM 1418)</name>
    <dbReference type="NCBI Taxonomy" id="582402"/>
    <lineage>
        <taxon>Bacteria</taxon>
        <taxon>Pseudomonadati</taxon>
        <taxon>Pseudomonadota</taxon>
        <taxon>Alphaproteobacteria</taxon>
        <taxon>Hyphomonadales</taxon>
        <taxon>Hyphomonadaceae</taxon>
        <taxon>Hirschia</taxon>
    </lineage>
</organism>
<accession>C6XJZ1</accession>
<dbReference type="EMBL" id="CP001678">
    <property type="protein sequence ID" value="ACT59436.1"/>
    <property type="molecule type" value="Genomic_DNA"/>
</dbReference>
<dbReference type="HOGENOM" id="CLU_2193348_0_0_5"/>
<dbReference type="AlphaFoldDB" id="C6XJZ1"/>
<sequence>MPKADMELDRWLKGLTQIIGEVLWRDWDPMDINEDPTSIDVYDPLVPGILRLLLNDAEPSEVADHLWKLEEEDLKLSVSQADTVDAANMLVNETHIYMDEHPQPNTYK</sequence>
<dbReference type="STRING" id="582402.Hbal_1748"/>
<protein>
    <submittedName>
        <fullName evidence="1">Uncharacterized protein</fullName>
    </submittedName>
</protein>
<name>C6XJZ1_HIRBI</name>
<proteinExistence type="predicted"/>
<dbReference type="Proteomes" id="UP000002745">
    <property type="component" value="Chromosome"/>
</dbReference>
<dbReference type="RefSeq" id="WP_015827586.1">
    <property type="nucleotide sequence ID" value="NC_012982.1"/>
</dbReference>
<keyword evidence="2" id="KW-1185">Reference proteome</keyword>
<reference evidence="2" key="1">
    <citation type="journal article" date="2011" name="J. Bacteriol.">
        <title>Genome sequences of eight morphologically diverse alphaproteobacteria.</title>
        <authorList>
            <consortium name="US DOE Joint Genome Institute"/>
            <person name="Brown P.J."/>
            <person name="Kysela D.T."/>
            <person name="Buechlein A."/>
            <person name="Hemmerich C."/>
            <person name="Brun Y.V."/>
        </authorList>
    </citation>
    <scope>NUCLEOTIDE SEQUENCE [LARGE SCALE GENOMIC DNA]</scope>
    <source>
        <strain evidence="2">ATCC 49814 / DSM 5838 / IFAM 1418</strain>
    </source>
</reference>
<dbReference type="KEGG" id="hba:Hbal_1748"/>